<gene>
    <name evidence="3" type="ORF">A2664_00300</name>
</gene>
<organism evidence="3 4">
    <name type="scientific">Candidatus Taylorbacteria bacterium RIFCSPHIGHO2_01_FULL_46_22b</name>
    <dbReference type="NCBI Taxonomy" id="1802301"/>
    <lineage>
        <taxon>Bacteria</taxon>
        <taxon>Candidatus Tayloriibacteriota</taxon>
    </lineage>
</organism>
<keyword evidence="2" id="KW-0472">Membrane</keyword>
<evidence type="ECO:0000313" key="4">
    <source>
        <dbReference type="Proteomes" id="UP000178873"/>
    </source>
</evidence>
<reference evidence="3 4" key="1">
    <citation type="journal article" date="2016" name="Nat. Commun.">
        <title>Thousands of microbial genomes shed light on interconnected biogeochemical processes in an aquifer system.</title>
        <authorList>
            <person name="Anantharaman K."/>
            <person name="Brown C.T."/>
            <person name="Hug L.A."/>
            <person name="Sharon I."/>
            <person name="Castelle C.J."/>
            <person name="Probst A.J."/>
            <person name="Thomas B.C."/>
            <person name="Singh A."/>
            <person name="Wilkins M.J."/>
            <person name="Karaoz U."/>
            <person name="Brodie E.L."/>
            <person name="Williams K.H."/>
            <person name="Hubbard S.S."/>
            <person name="Banfield J.F."/>
        </authorList>
    </citation>
    <scope>NUCLEOTIDE SEQUENCE [LARGE SCALE GENOMIC DNA]</scope>
</reference>
<keyword evidence="2" id="KW-1133">Transmembrane helix</keyword>
<feature type="transmembrane region" description="Helical" evidence="2">
    <location>
        <begin position="25"/>
        <end position="47"/>
    </location>
</feature>
<evidence type="ECO:0008006" key="5">
    <source>
        <dbReference type="Google" id="ProtNLM"/>
    </source>
</evidence>
<evidence type="ECO:0000256" key="1">
    <source>
        <dbReference type="SAM" id="MobiDB-lite"/>
    </source>
</evidence>
<dbReference type="Proteomes" id="UP000178873">
    <property type="component" value="Unassembled WGS sequence"/>
</dbReference>
<evidence type="ECO:0000256" key="2">
    <source>
        <dbReference type="SAM" id="Phobius"/>
    </source>
</evidence>
<proteinExistence type="predicted"/>
<accession>A0A1G2M428</accession>
<feature type="compositionally biased region" description="Basic and acidic residues" evidence="1">
    <location>
        <begin position="125"/>
        <end position="137"/>
    </location>
</feature>
<keyword evidence="2" id="KW-0812">Transmembrane</keyword>
<sequence>MNSQKSLPTEEAVTEDFPPKMGTSVGLGTLIWIDGIAIILCIASMCGAFSKQTAIISGIMTIILTFILLCWWIKGTGEAMINGVGGEGAVEDDDDIIPDSTPPSTVSGTLAAMKVIVETAPDDLLQNHRSSDITERDRRRHLQAGRPEMKDWGP</sequence>
<protein>
    <recommendedName>
        <fullName evidence="5">Transmembrane protein</fullName>
    </recommendedName>
</protein>
<dbReference type="AlphaFoldDB" id="A0A1G2M428"/>
<dbReference type="EMBL" id="MHRF01000003">
    <property type="protein sequence ID" value="OHA18655.1"/>
    <property type="molecule type" value="Genomic_DNA"/>
</dbReference>
<feature type="transmembrane region" description="Helical" evidence="2">
    <location>
        <begin position="54"/>
        <end position="74"/>
    </location>
</feature>
<feature type="region of interest" description="Disordered" evidence="1">
    <location>
        <begin position="122"/>
        <end position="154"/>
    </location>
</feature>
<evidence type="ECO:0000313" key="3">
    <source>
        <dbReference type="EMBL" id="OHA18655.1"/>
    </source>
</evidence>
<name>A0A1G2M428_9BACT</name>
<comment type="caution">
    <text evidence="3">The sequence shown here is derived from an EMBL/GenBank/DDBJ whole genome shotgun (WGS) entry which is preliminary data.</text>
</comment>